<dbReference type="Proteomes" id="UP000326202">
    <property type="component" value="Chromosome"/>
</dbReference>
<dbReference type="EMBL" id="CP042906">
    <property type="protein sequence ID" value="QEX20008.1"/>
    <property type="molecule type" value="Genomic_DNA"/>
</dbReference>
<dbReference type="SUPFAM" id="SSF56300">
    <property type="entry name" value="Metallo-dependent phosphatases"/>
    <property type="match status" value="1"/>
</dbReference>
<dbReference type="PANTHER" id="PTHR43606">
    <property type="entry name" value="PHOSPHATASE, PUTATIVE (AFU_ORTHOLOGUE AFUA_6G08710)-RELATED"/>
    <property type="match status" value="1"/>
</dbReference>
<reference evidence="3 4" key="1">
    <citation type="submission" date="2019-08" db="EMBL/GenBank/DDBJ databases">
        <title>Hyperibacter terrae gen. nov., sp. nov. and Hyperibacter viscosus sp. nov., two new members in the family Rhodospirillaceae isolated from the rhizosphere of Hypericum perforatum.</title>
        <authorList>
            <person name="Noviana Z."/>
        </authorList>
    </citation>
    <scope>NUCLEOTIDE SEQUENCE [LARGE SCALE GENOMIC DNA]</scope>
    <source>
        <strain evidence="3 4">R5913</strain>
    </source>
</reference>
<protein>
    <submittedName>
        <fullName evidence="3">Alkaline phosphatase</fullName>
    </submittedName>
</protein>
<feature type="domain" description="Phospholipase D N-terminal" evidence="2">
    <location>
        <begin position="64"/>
        <end position="155"/>
    </location>
</feature>
<dbReference type="InterPro" id="IPR038607">
    <property type="entry name" value="PhoD-like_sf"/>
</dbReference>
<proteinExistence type="predicted"/>
<dbReference type="OrthoDB" id="327733at2"/>
<gene>
    <name evidence="3" type="ORF">FRZ44_53230</name>
</gene>
<dbReference type="Gene3D" id="3.60.21.70">
    <property type="entry name" value="PhoD-like phosphatase"/>
    <property type="match status" value="1"/>
</dbReference>
<dbReference type="CDD" id="cd07389">
    <property type="entry name" value="MPP_PhoD"/>
    <property type="match status" value="1"/>
</dbReference>
<dbReference type="InterPro" id="IPR029052">
    <property type="entry name" value="Metallo-depent_PP-like"/>
</dbReference>
<dbReference type="PROSITE" id="PS51318">
    <property type="entry name" value="TAT"/>
    <property type="match status" value="1"/>
</dbReference>
<dbReference type="KEGG" id="htq:FRZ44_53230"/>
<dbReference type="Gene3D" id="2.60.40.380">
    <property type="entry name" value="Purple acid phosphatase-like, N-terminal"/>
    <property type="match status" value="1"/>
</dbReference>
<organism evidence="3 4">
    <name type="scientific">Hypericibacter terrae</name>
    <dbReference type="NCBI Taxonomy" id="2602015"/>
    <lineage>
        <taxon>Bacteria</taxon>
        <taxon>Pseudomonadati</taxon>
        <taxon>Pseudomonadota</taxon>
        <taxon>Alphaproteobacteria</taxon>
        <taxon>Rhodospirillales</taxon>
        <taxon>Dongiaceae</taxon>
        <taxon>Hypericibacter</taxon>
    </lineage>
</organism>
<dbReference type="Pfam" id="PF16655">
    <property type="entry name" value="PhoD_N"/>
    <property type="match status" value="1"/>
</dbReference>
<dbReference type="InterPro" id="IPR018946">
    <property type="entry name" value="PhoD-like_MPP"/>
</dbReference>
<evidence type="ECO:0000259" key="1">
    <source>
        <dbReference type="Pfam" id="PF09423"/>
    </source>
</evidence>
<name>A0A5J6MR63_9PROT</name>
<dbReference type="RefSeq" id="WP_151180016.1">
    <property type="nucleotide sequence ID" value="NZ_CP042906.1"/>
</dbReference>
<dbReference type="PANTHER" id="PTHR43606:SF1">
    <property type="entry name" value="PHOD-LIKE PHOSPHATASE METALLOPHOSPHATASE DOMAIN-CONTAINING PROTEIN"/>
    <property type="match status" value="1"/>
</dbReference>
<dbReference type="Pfam" id="PF09423">
    <property type="entry name" value="PhoD"/>
    <property type="match status" value="1"/>
</dbReference>
<feature type="domain" description="PhoD-like phosphatase metallophosphatase" evidence="1">
    <location>
        <begin position="167"/>
        <end position="522"/>
    </location>
</feature>
<dbReference type="InterPro" id="IPR052900">
    <property type="entry name" value="Phospholipid_Metab_Enz"/>
</dbReference>
<evidence type="ECO:0000313" key="4">
    <source>
        <dbReference type="Proteomes" id="UP000326202"/>
    </source>
</evidence>
<accession>A0A5J6MR63</accession>
<sequence>MRTKRTKPASNSTADARLWPAISRRWLLRTGSASLGAALLSAPGASLLMARPALATGSRPLITHGLQSGDVGADGAIVWARTDRPARMIVDYSLTESFSESSRAIGPAALEEGDFTARLQFTGLPAGQEVFYRVSFEDLTDLTSLSEPLTGRFRTAPADKRDVTFVWGGDVVGQGWGINPDIGGMTIFKAMEGLNPDFFLHSGDSIYADGPLKAEAALPDGSIWKNTVIEEKSKVAETLAEYRGNYKYNLMDANLRAFNAAVPILAQWDDHETRNNWYPRQIIGNDDRYQVKSLALLSAYAGRAFHDYMPMRIDPQNRDRVYRVIHYGPLLDVFMLDMRNYRGDNSKNLQPVAGPDTAFLGAEQVAWLKQELKASKAVWKAIAADMPIGLVVPDGDNFEAIANRNDGPPLGRELEIADLLRFIKQSGIANTVWFTADVHYTAAHFYDPNQAKFPDFEPFWEFVSGPLNAGTFGPNELDPTFGPQLKYIKAPDAGKSNLAPSAGYQFFGHVHIDGTSNAMTVTLKDMKNQDLFRVELTPAV</sequence>
<evidence type="ECO:0000313" key="3">
    <source>
        <dbReference type="EMBL" id="QEX20008.1"/>
    </source>
</evidence>
<dbReference type="InterPro" id="IPR006311">
    <property type="entry name" value="TAT_signal"/>
</dbReference>
<dbReference type="AlphaFoldDB" id="A0A5J6MR63"/>
<keyword evidence="4" id="KW-1185">Reference proteome</keyword>
<evidence type="ECO:0000259" key="2">
    <source>
        <dbReference type="Pfam" id="PF16655"/>
    </source>
</evidence>
<dbReference type="InterPro" id="IPR032093">
    <property type="entry name" value="PhoD_N"/>
</dbReference>